<accession>A0ABY5LZ17</accession>
<evidence type="ECO:0000313" key="2">
    <source>
        <dbReference type="Proteomes" id="UP001057561"/>
    </source>
</evidence>
<proteinExistence type="predicted"/>
<protein>
    <submittedName>
        <fullName evidence="1">Uncharacterized protein</fullName>
    </submittedName>
</protein>
<keyword evidence="2" id="KW-1185">Reference proteome</keyword>
<evidence type="ECO:0000313" key="1">
    <source>
        <dbReference type="EMBL" id="UUO17276.1"/>
    </source>
</evidence>
<reference evidence="1" key="1">
    <citation type="submission" date="2022-06" db="EMBL/GenBank/DDBJ databases">
        <title>Nostosin G and Spiroidesin B from the Cyanobacterium Dolichospermum sp. NIES-1697.</title>
        <authorList>
            <person name="Phan C.-S."/>
            <person name="Mehjabin J.J."/>
            <person name="Anas A.R.J."/>
            <person name="Hayasaka M."/>
            <person name="Onoki R."/>
            <person name="Wang J."/>
            <person name="Umezawa T."/>
            <person name="Washio K."/>
            <person name="Morikawa M."/>
            <person name="Okino T."/>
        </authorList>
    </citation>
    <scope>NUCLEOTIDE SEQUENCE</scope>
    <source>
        <strain evidence="1">NIES-1697</strain>
    </source>
</reference>
<dbReference type="RefSeq" id="WP_027402670.1">
    <property type="nucleotide sequence ID" value="NZ_CP099464.1"/>
</dbReference>
<gene>
    <name evidence="1" type="ORF">NG743_09960</name>
</gene>
<sequence length="95" mass="10308">MSYYSGDAAAQPATIGGSIFTHQGTGVCVKLDAFLDILAKGEEPLVIVTSEGYFTKIYKYVTAYKGFVFFTESLDKLDFGSNIEVIYAQSLGTNI</sequence>
<dbReference type="EMBL" id="CP099464">
    <property type="protein sequence ID" value="UUO17276.1"/>
    <property type="molecule type" value="Genomic_DNA"/>
</dbReference>
<dbReference type="Proteomes" id="UP001057561">
    <property type="component" value="Chromosome"/>
</dbReference>
<organism evidence="1 2">
    <name type="scientific">Dolichospermum heterosporum TAC447</name>
    <dbReference type="NCBI Taxonomy" id="747523"/>
    <lineage>
        <taxon>Bacteria</taxon>
        <taxon>Bacillati</taxon>
        <taxon>Cyanobacteriota</taxon>
        <taxon>Cyanophyceae</taxon>
        <taxon>Nostocales</taxon>
        <taxon>Aphanizomenonaceae</taxon>
        <taxon>Dolichospermum</taxon>
        <taxon>Dolichospermum heterosporum</taxon>
    </lineage>
</organism>
<name>A0ABY5LZ17_9CYAN</name>